<evidence type="ECO:0000256" key="5">
    <source>
        <dbReference type="ARBA" id="ARBA00022692"/>
    </source>
</evidence>
<dbReference type="HOGENOM" id="CLU_051314_2_3_14"/>
<name>A0A059Y0C8_MYCBV</name>
<protein>
    <recommendedName>
        <fullName evidence="11">CDP-diacylglycerol--glycerol-3-phosphate 3-phosphatidyltransferase</fullName>
        <ecNumber evidence="11">2.7.8.5</ecNumber>
    </recommendedName>
</protein>
<dbReference type="RefSeq" id="WP_013955054.1">
    <property type="nucleotide sequence ID" value="NZ_CP005933.1"/>
</dbReference>
<comment type="subcellular location">
    <subcellularLocation>
        <location evidence="1">Membrane</location>
        <topology evidence="1">Multi-pass membrane protein</topology>
    </subcellularLocation>
</comment>
<comment type="similarity">
    <text evidence="2 12">Belongs to the CDP-alcohol phosphatidyltransferase class-I family.</text>
</comment>
<evidence type="ECO:0000256" key="12">
    <source>
        <dbReference type="RuleBase" id="RU003750"/>
    </source>
</evidence>
<evidence type="ECO:0000313" key="14">
    <source>
        <dbReference type="EMBL" id="AIA34314.1"/>
    </source>
</evidence>
<feature type="transmembrane region" description="Helical" evidence="13">
    <location>
        <begin position="12"/>
        <end position="30"/>
    </location>
</feature>
<evidence type="ECO:0000256" key="7">
    <source>
        <dbReference type="ARBA" id="ARBA00023098"/>
    </source>
</evidence>
<dbReference type="InterPro" id="IPR000462">
    <property type="entry name" value="CDP-OH_P_trans"/>
</dbReference>
<keyword evidence="5 13" id="KW-0812">Transmembrane</keyword>
<evidence type="ECO:0000256" key="3">
    <source>
        <dbReference type="ARBA" id="ARBA00022516"/>
    </source>
</evidence>
<evidence type="ECO:0000256" key="9">
    <source>
        <dbReference type="ARBA" id="ARBA00023209"/>
    </source>
</evidence>
<evidence type="ECO:0000256" key="2">
    <source>
        <dbReference type="ARBA" id="ARBA00010441"/>
    </source>
</evidence>
<evidence type="ECO:0000256" key="10">
    <source>
        <dbReference type="ARBA" id="ARBA00023264"/>
    </source>
</evidence>
<evidence type="ECO:0000256" key="11">
    <source>
        <dbReference type="NCBIfam" id="TIGR00560"/>
    </source>
</evidence>
<evidence type="ECO:0000256" key="13">
    <source>
        <dbReference type="SAM" id="Phobius"/>
    </source>
</evidence>
<dbReference type="PIRSF" id="PIRSF000847">
    <property type="entry name" value="Phos_ph_gly_syn"/>
    <property type="match status" value="1"/>
</dbReference>
<feature type="transmembrane region" description="Helical" evidence="13">
    <location>
        <begin position="140"/>
        <end position="161"/>
    </location>
</feature>
<sequence>MNLPNRLTLTRMILFIPLLILVILYGVLIKRGIVTYHIAGRILLSIILAIFISAMITDYLDGWLARKNKQVTTFGKLFDPIADKLIVTTVLISLSAFGFIPLWITILFVARDLIVDAIRVLMAQNDVDVKASIWGKMKTLTQTIAIVVVLVVAISTNFSLISDWKKWLILYGINIPMLVALFFSIFSGYKYYKSVRSYIKTK</sequence>
<keyword evidence="6 13" id="KW-1133">Transmembrane helix</keyword>
<evidence type="ECO:0000256" key="1">
    <source>
        <dbReference type="ARBA" id="ARBA00004141"/>
    </source>
</evidence>
<keyword evidence="9" id="KW-0594">Phospholipid biosynthesis</keyword>
<feature type="transmembrane region" description="Helical" evidence="13">
    <location>
        <begin position="167"/>
        <end position="192"/>
    </location>
</feature>
<gene>
    <name evidence="14" type="ORF">K668_03720</name>
</gene>
<keyword evidence="8 13" id="KW-0472">Membrane</keyword>
<dbReference type="InterPro" id="IPR050324">
    <property type="entry name" value="CDP-alcohol_PTase-I"/>
</dbReference>
<dbReference type="AlphaFoldDB" id="A0A059Y0C8"/>
<feature type="transmembrane region" description="Helical" evidence="13">
    <location>
        <begin position="85"/>
        <end position="110"/>
    </location>
</feature>
<dbReference type="PATRIC" id="fig|1316930.3.peg.759"/>
<reference evidence="14 15" key="1">
    <citation type="submission" date="2013-04" db="EMBL/GenBank/DDBJ databases">
        <authorList>
            <person name="Lin L."/>
            <person name="Zeng Z."/>
            <person name="Xie J."/>
            <person name="Luo L."/>
            <person name="Yang Z."/>
            <person name="Liang W."/>
            <person name="Lin H."/>
            <person name="Dong C."/>
            <person name="Sun Y."/>
        </authorList>
    </citation>
    <scope>NUCLEOTIDE SEQUENCE [LARGE SCALE GENOMIC DNA]</scope>
    <source>
        <strain evidence="14 15">CQ-W70</strain>
    </source>
</reference>
<keyword evidence="4 12" id="KW-0808">Transferase</keyword>
<keyword evidence="10" id="KW-1208">Phospholipid metabolism</keyword>
<dbReference type="InterPro" id="IPR043130">
    <property type="entry name" value="CDP-OH_PTrfase_TM_dom"/>
</dbReference>
<dbReference type="Proteomes" id="UP000027182">
    <property type="component" value="Chromosome"/>
</dbReference>
<dbReference type="PROSITE" id="PS00379">
    <property type="entry name" value="CDP_ALCOHOL_P_TRANSF"/>
    <property type="match status" value="1"/>
</dbReference>
<accession>A0A059Y0C8</accession>
<dbReference type="NCBIfam" id="TIGR00560">
    <property type="entry name" value="pgsA"/>
    <property type="match status" value="1"/>
</dbReference>
<dbReference type="PANTHER" id="PTHR14269:SF62">
    <property type="entry name" value="CDP-DIACYLGLYCEROL--GLYCEROL-3-PHOSPHATE 3-PHOSPHATIDYLTRANSFERASE 1, CHLOROPLASTIC"/>
    <property type="match status" value="1"/>
</dbReference>
<organism evidence="14 15">
    <name type="scientific">Mycoplasmopsis bovis CQ-W70</name>
    <dbReference type="NCBI Taxonomy" id="1316930"/>
    <lineage>
        <taxon>Bacteria</taxon>
        <taxon>Bacillati</taxon>
        <taxon>Mycoplasmatota</taxon>
        <taxon>Mycoplasmoidales</taxon>
        <taxon>Metamycoplasmataceae</taxon>
        <taxon>Mycoplasmopsis</taxon>
    </lineage>
</organism>
<dbReference type="EC" id="2.7.8.5" evidence="11"/>
<dbReference type="Gene3D" id="1.20.120.1760">
    <property type="match status" value="1"/>
</dbReference>
<dbReference type="Pfam" id="PF01066">
    <property type="entry name" value="CDP-OH_P_transf"/>
    <property type="match status" value="1"/>
</dbReference>
<dbReference type="PANTHER" id="PTHR14269">
    <property type="entry name" value="CDP-DIACYLGLYCEROL--GLYCEROL-3-PHOSPHATE 3-PHOSPHATIDYLTRANSFERASE-RELATED"/>
    <property type="match status" value="1"/>
</dbReference>
<feature type="transmembrane region" description="Helical" evidence="13">
    <location>
        <begin position="42"/>
        <end position="65"/>
    </location>
</feature>
<dbReference type="GO" id="GO:0016020">
    <property type="term" value="C:membrane"/>
    <property type="evidence" value="ECO:0007669"/>
    <property type="project" value="UniProtKB-SubCell"/>
</dbReference>
<keyword evidence="3" id="KW-0444">Lipid biosynthesis</keyword>
<dbReference type="GO" id="GO:0046474">
    <property type="term" value="P:glycerophospholipid biosynthetic process"/>
    <property type="evidence" value="ECO:0007669"/>
    <property type="project" value="TreeGrafter"/>
</dbReference>
<evidence type="ECO:0000313" key="15">
    <source>
        <dbReference type="Proteomes" id="UP000027182"/>
    </source>
</evidence>
<dbReference type="KEGG" id="mbq:K668_03720"/>
<dbReference type="InterPro" id="IPR048254">
    <property type="entry name" value="CDP_ALCOHOL_P_TRANSF_CS"/>
</dbReference>
<dbReference type="GO" id="GO:0008444">
    <property type="term" value="F:CDP-diacylglycerol-glycerol-3-phosphate 3-phosphatidyltransferase activity"/>
    <property type="evidence" value="ECO:0007669"/>
    <property type="project" value="UniProtKB-UniRule"/>
</dbReference>
<dbReference type="InterPro" id="IPR004570">
    <property type="entry name" value="Phosphatidylglycerol_P_synth"/>
</dbReference>
<keyword evidence="7" id="KW-0443">Lipid metabolism</keyword>
<evidence type="ECO:0000256" key="6">
    <source>
        <dbReference type="ARBA" id="ARBA00022989"/>
    </source>
</evidence>
<dbReference type="EMBL" id="CP005933">
    <property type="protein sequence ID" value="AIA34314.1"/>
    <property type="molecule type" value="Genomic_DNA"/>
</dbReference>
<evidence type="ECO:0000256" key="4">
    <source>
        <dbReference type="ARBA" id="ARBA00022679"/>
    </source>
</evidence>
<proteinExistence type="inferred from homology"/>
<evidence type="ECO:0000256" key="8">
    <source>
        <dbReference type="ARBA" id="ARBA00023136"/>
    </source>
</evidence>